<evidence type="ECO:0000313" key="2">
    <source>
        <dbReference type="EMBL" id="MBA0756569.1"/>
    </source>
</evidence>
<name>A0A7J9D754_GOSGO</name>
<sequence>MGKASCGFAKINFDAIVSNDKVGYGVIVRDSDSFKLRGSGGFKENIIDQDRIIPSDVSQVNFGCMRQLTNVYLGFNVMNPSSVEWKEFQKKWKESDNLFFPSKSKPTTLAPIEKANDEEEKDVKESVDPPTRENA</sequence>
<comment type="caution">
    <text evidence="2">The sequence shown here is derived from an EMBL/GenBank/DDBJ whole genome shotgun (WGS) entry which is preliminary data.</text>
</comment>
<organism evidence="2 3">
    <name type="scientific">Gossypium gossypioides</name>
    <name type="common">Mexican cotton</name>
    <name type="synonym">Selera gossypioides</name>
    <dbReference type="NCBI Taxonomy" id="34282"/>
    <lineage>
        <taxon>Eukaryota</taxon>
        <taxon>Viridiplantae</taxon>
        <taxon>Streptophyta</taxon>
        <taxon>Embryophyta</taxon>
        <taxon>Tracheophyta</taxon>
        <taxon>Spermatophyta</taxon>
        <taxon>Magnoliopsida</taxon>
        <taxon>eudicotyledons</taxon>
        <taxon>Gunneridae</taxon>
        <taxon>Pentapetalae</taxon>
        <taxon>rosids</taxon>
        <taxon>malvids</taxon>
        <taxon>Malvales</taxon>
        <taxon>Malvaceae</taxon>
        <taxon>Malvoideae</taxon>
        <taxon>Gossypium</taxon>
    </lineage>
</organism>
<keyword evidence="3" id="KW-1185">Reference proteome</keyword>
<dbReference type="AlphaFoldDB" id="A0A7J9D754"/>
<reference evidence="2 3" key="1">
    <citation type="journal article" date="2019" name="Genome Biol. Evol.">
        <title>Insights into the evolution of the New World diploid cottons (Gossypium, subgenus Houzingenia) based on genome sequencing.</title>
        <authorList>
            <person name="Grover C.E."/>
            <person name="Arick M.A. 2nd"/>
            <person name="Thrash A."/>
            <person name="Conover J.L."/>
            <person name="Sanders W.S."/>
            <person name="Peterson D.G."/>
            <person name="Frelichowski J.E."/>
            <person name="Scheffler J.A."/>
            <person name="Scheffler B.E."/>
            <person name="Wendel J.F."/>
        </authorList>
    </citation>
    <scope>NUCLEOTIDE SEQUENCE [LARGE SCALE GENOMIC DNA]</scope>
    <source>
        <strain evidence="2">5</strain>
        <tissue evidence="2">Leaf</tissue>
    </source>
</reference>
<feature type="compositionally biased region" description="Basic and acidic residues" evidence="1">
    <location>
        <begin position="121"/>
        <end position="135"/>
    </location>
</feature>
<accession>A0A7J9D754</accession>
<dbReference type="OrthoDB" id="1002145at2759"/>
<dbReference type="Proteomes" id="UP000593579">
    <property type="component" value="Unassembled WGS sequence"/>
</dbReference>
<evidence type="ECO:0000256" key="1">
    <source>
        <dbReference type="SAM" id="MobiDB-lite"/>
    </source>
</evidence>
<evidence type="ECO:0000313" key="3">
    <source>
        <dbReference type="Proteomes" id="UP000593579"/>
    </source>
</evidence>
<proteinExistence type="predicted"/>
<gene>
    <name evidence="2" type="ORF">Gogos_000023</name>
</gene>
<feature type="region of interest" description="Disordered" evidence="1">
    <location>
        <begin position="102"/>
        <end position="135"/>
    </location>
</feature>
<dbReference type="EMBL" id="JABEZY010275010">
    <property type="protein sequence ID" value="MBA0756569.1"/>
    <property type="molecule type" value="Genomic_DNA"/>
</dbReference>
<protein>
    <submittedName>
        <fullName evidence="2">Uncharacterized protein</fullName>
    </submittedName>
</protein>